<dbReference type="InterPro" id="IPR008511">
    <property type="entry name" value="ROH1-like"/>
</dbReference>
<dbReference type="Proteomes" id="UP001454036">
    <property type="component" value="Unassembled WGS sequence"/>
</dbReference>
<evidence type="ECO:0000313" key="8">
    <source>
        <dbReference type="Proteomes" id="UP001454036"/>
    </source>
</evidence>
<comment type="subcellular location">
    <subcellularLocation>
        <location evidence="1">Membrane</location>
        <topology evidence="1">Single-pass membrane protein</topology>
    </subcellularLocation>
</comment>
<evidence type="ECO:0000256" key="5">
    <source>
        <dbReference type="ARBA" id="ARBA00035114"/>
    </source>
</evidence>
<gene>
    <name evidence="7" type="ORF">LIER_21365</name>
</gene>
<feature type="transmembrane region" description="Helical" evidence="6">
    <location>
        <begin position="245"/>
        <end position="267"/>
    </location>
</feature>
<keyword evidence="4 6" id="KW-0472">Membrane</keyword>
<keyword evidence="2 6" id="KW-0812">Transmembrane</keyword>
<dbReference type="EMBL" id="BAABME010005620">
    <property type="protein sequence ID" value="GAA0166138.1"/>
    <property type="molecule type" value="Genomic_DNA"/>
</dbReference>
<keyword evidence="3 6" id="KW-1133">Transmembrane helix</keyword>
<dbReference type="Pfam" id="PF05633">
    <property type="entry name" value="ROH1-like"/>
    <property type="match status" value="1"/>
</dbReference>
<organism evidence="7 8">
    <name type="scientific">Lithospermum erythrorhizon</name>
    <name type="common">Purple gromwell</name>
    <name type="synonym">Lithospermum officinale var. erythrorhizon</name>
    <dbReference type="NCBI Taxonomy" id="34254"/>
    <lineage>
        <taxon>Eukaryota</taxon>
        <taxon>Viridiplantae</taxon>
        <taxon>Streptophyta</taxon>
        <taxon>Embryophyta</taxon>
        <taxon>Tracheophyta</taxon>
        <taxon>Spermatophyta</taxon>
        <taxon>Magnoliopsida</taxon>
        <taxon>eudicotyledons</taxon>
        <taxon>Gunneridae</taxon>
        <taxon>Pentapetalae</taxon>
        <taxon>asterids</taxon>
        <taxon>lamiids</taxon>
        <taxon>Boraginales</taxon>
        <taxon>Boraginaceae</taxon>
        <taxon>Boraginoideae</taxon>
        <taxon>Lithospermeae</taxon>
        <taxon>Lithospermum</taxon>
    </lineage>
</organism>
<protein>
    <submittedName>
        <fullName evidence="7">Uncharacterized protein</fullName>
    </submittedName>
</protein>
<reference evidence="7 8" key="1">
    <citation type="submission" date="2024-01" db="EMBL/GenBank/DDBJ databases">
        <title>The complete chloroplast genome sequence of Lithospermum erythrorhizon: insights into the phylogenetic relationship among Boraginaceae species and the maternal lineages of purple gromwells.</title>
        <authorList>
            <person name="Okada T."/>
            <person name="Watanabe K."/>
        </authorList>
    </citation>
    <scope>NUCLEOTIDE SEQUENCE [LARGE SCALE GENOMIC DNA]</scope>
</reference>
<evidence type="ECO:0000313" key="7">
    <source>
        <dbReference type="EMBL" id="GAA0166138.1"/>
    </source>
</evidence>
<sequence length="397" mass="45429">MERVRMPSSETHASYIPFYFRSFLSSKIEHVPPTVPIEDASIQNPELNLFQQHVDCLSQDLLSAKDDEFLSIAWLQKLLTGFRSCQEEFRVILTNNQAQFSKPPTDRLVVDLFDRSIKALDICNAARDGIEQLRQRQKHLEIVISALDPKQRMIGEGQFRRATKALMDLSLLTLEEKDSGSVFSSRNRSFGRNLKSKDSCHRQSGHSRSLSWSVSHSWSATKQLQSITNNLIPPRTQDITATNGLAILVYTMNFVLLFVLWALVAAIPCQDRSLNVHFAFPRQNSHFYPWTNSLHSLYDRIIGESKNQRNSNGLLHEICQVEKYVNHITDLVDSAQFPMKDERKEEIRAGVKELIPLANVFKKELGPLERQLREVFCTIMSCRVEGLELLGKSSEPQ</sequence>
<evidence type="ECO:0000256" key="6">
    <source>
        <dbReference type="SAM" id="Phobius"/>
    </source>
</evidence>
<dbReference type="PANTHER" id="PTHR31509">
    <property type="entry name" value="BPS1-LIKE PROTEIN"/>
    <property type="match status" value="1"/>
</dbReference>
<proteinExistence type="inferred from homology"/>
<evidence type="ECO:0000256" key="2">
    <source>
        <dbReference type="ARBA" id="ARBA00022692"/>
    </source>
</evidence>
<dbReference type="GO" id="GO:0016020">
    <property type="term" value="C:membrane"/>
    <property type="evidence" value="ECO:0007669"/>
    <property type="project" value="UniProtKB-SubCell"/>
</dbReference>
<keyword evidence="8" id="KW-1185">Reference proteome</keyword>
<evidence type="ECO:0000256" key="3">
    <source>
        <dbReference type="ARBA" id="ARBA00022989"/>
    </source>
</evidence>
<evidence type="ECO:0000256" key="4">
    <source>
        <dbReference type="ARBA" id="ARBA00023136"/>
    </source>
</evidence>
<name>A0AAV3QSV3_LITER</name>
<dbReference type="AlphaFoldDB" id="A0AAV3QSV3"/>
<comment type="similarity">
    <text evidence="5">Belongs to the ROH1 family.</text>
</comment>
<evidence type="ECO:0000256" key="1">
    <source>
        <dbReference type="ARBA" id="ARBA00004167"/>
    </source>
</evidence>
<accession>A0AAV3QSV3</accession>
<comment type="caution">
    <text evidence="7">The sequence shown here is derived from an EMBL/GenBank/DDBJ whole genome shotgun (WGS) entry which is preliminary data.</text>
</comment>